<gene>
    <name evidence="2" type="ORF">CEXT_548751</name>
</gene>
<dbReference type="SUPFAM" id="SSF57933">
    <property type="entry name" value="TAZ domain"/>
    <property type="match status" value="1"/>
</dbReference>
<evidence type="ECO:0000256" key="1">
    <source>
        <dbReference type="SAM" id="MobiDB-lite"/>
    </source>
</evidence>
<dbReference type="EMBL" id="BPLR01010122">
    <property type="protein sequence ID" value="GIY37094.1"/>
    <property type="molecule type" value="Genomic_DNA"/>
</dbReference>
<comment type="caution">
    <text evidence="2">The sequence shown here is derived from an EMBL/GenBank/DDBJ whole genome shotgun (WGS) entry which is preliminary data.</text>
</comment>
<sequence length="108" mass="12061">MENSKRQVAGRAGEQRTAPCTRSEVNIATTLAKDGASPNLADVEKRLRGIQLSLLRLHLSMKCRRDGYELGEPTTPCSVPNCLPMKRVLGHEDMPKRKSMHSKLLCKF</sequence>
<dbReference type="AlphaFoldDB" id="A0AAV4SUX3"/>
<evidence type="ECO:0000313" key="3">
    <source>
        <dbReference type="Proteomes" id="UP001054945"/>
    </source>
</evidence>
<organism evidence="2 3">
    <name type="scientific">Caerostris extrusa</name>
    <name type="common">Bark spider</name>
    <name type="synonym">Caerostris bankana</name>
    <dbReference type="NCBI Taxonomy" id="172846"/>
    <lineage>
        <taxon>Eukaryota</taxon>
        <taxon>Metazoa</taxon>
        <taxon>Ecdysozoa</taxon>
        <taxon>Arthropoda</taxon>
        <taxon>Chelicerata</taxon>
        <taxon>Arachnida</taxon>
        <taxon>Araneae</taxon>
        <taxon>Araneomorphae</taxon>
        <taxon>Entelegynae</taxon>
        <taxon>Araneoidea</taxon>
        <taxon>Araneidae</taxon>
        <taxon>Caerostris</taxon>
    </lineage>
</organism>
<name>A0AAV4SUX3_CAEEX</name>
<keyword evidence="3" id="KW-1185">Reference proteome</keyword>
<protein>
    <submittedName>
        <fullName evidence="2">Uncharacterized protein</fullName>
    </submittedName>
</protein>
<reference evidence="2 3" key="1">
    <citation type="submission" date="2021-06" db="EMBL/GenBank/DDBJ databases">
        <title>Caerostris extrusa draft genome.</title>
        <authorList>
            <person name="Kono N."/>
            <person name="Arakawa K."/>
        </authorList>
    </citation>
    <scope>NUCLEOTIDE SEQUENCE [LARGE SCALE GENOMIC DNA]</scope>
</reference>
<dbReference type="Proteomes" id="UP001054945">
    <property type="component" value="Unassembled WGS sequence"/>
</dbReference>
<feature type="region of interest" description="Disordered" evidence="1">
    <location>
        <begin position="1"/>
        <end position="21"/>
    </location>
</feature>
<proteinExistence type="predicted"/>
<dbReference type="InterPro" id="IPR035898">
    <property type="entry name" value="TAZ_dom_sf"/>
</dbReference>
<evidence type="ECO:0000313" key="2">
    <source>
        <dbReference type="EMBL" id="GIY37094.1"/>
    </source>
</evidence>
<accession>A0AAV4SUX3</accession>